<accession>A0A0G4HEG0</accession>
<evidence type="ECO:0000256" key="4">
    <source>
        <dbReference type="ARBA" id="ARBA00022777"/>
    </source>
</evidence>
<evidence type="ECO:0000256" key="6">
    <source>
        <dbReference type="SAM" id="Phobius"/>
    </source>
</evidence>
<keyword evidence="4" id="KW-0418">Kinase</keyword>
<feature type="compositionally biased region" description="Acidic residues" evidence="5">
    <location>
        <begin position="341"/>
        <end position="354"/>
    </location>
</feature>
<feature type="compositionally biased region" description="Basic and acidic residues" evidence="5">
    <location>
        <begin position="521"/>
        <end position="530"/>
    </location>
</feature>
<feature type="transmembrane region" description="Helical" evidence="6">
    <location>
        <begin position="12"/>
        <end position="36"/>
    </location>
</feature>
<dbReference type="PhylomeDB" id="A0A0G4HEG0"/>
<feature type="compositionally biased region" description="Basic residues" evidence="5">
    <location>
        <begin position="531"/>
        <end position="546"/>
    </location>
</feature>
<dbReference type="GO" id="GO:0009927">
    <property type="term" value="F:histidine phosphotransfer kinase activity"/>
    <property type="evidence" value="ECO:0007669"/>
    <property type="project" value="TreeGrafter"/>
</dbReference>
<keyword evidence="6" id="KW-0472">Membrane</keyword>
<keyword evidence="3" id="KW-0808">Transferase</keyword>
<dbReference type="CDD" id="cd00082">
    <property type="entry name" value="HisKA"/>
    <property type="match status" value="1"/>
</dbReference>
<feature type="transmembrane region" description="Helical" evidence="6">
    <location>
        <begin position="42"/>
        <end position="64"/>
    </location>
</feature>
<protein>
    <recommendedName>
        <fullName evidence="2">histidine kinase</fullName>
        <ecNumber evidence="2">2.7.13.3</ecNumber>
    </recommendedName>
</protein>
<keyword evidence="6" id="KW-1133">Transmembrane helix</keyword>
<keyword evidence="6" id="KW-0812">Transmembrane</keyword>
<dbReference type="GO" id="GO:0005886">
    <property type="term" value="C:plasma membrane"/>
    <property type="evidence" value="ECO:0007669"/>
    <property type="project" value="TreeGrafter"/>
</dbReference>
<name>A0A0G4HEG0_9ALVE</name>
<evidence type="ECO:0000313" key="7">
    <source>
        <dbReference type="EMBL" id="CEM42455.1"/>
    </source>
</evidence>
<dbReference type="EMBL" id="CDMZ01002453">
    <property type="protein sequence ID" value="CEM42455.1"/>
    <property type="molecule type" value="Genomic_DNA"/>
</dbReference>
<dbReference type="PANTHER" id="PTHR43047:SF69">
    <property type="entry name" value="HISTIDINE KINASE CONTAINING CHEY-HOMOLOGOUS RECEIVER DOMAIN-RELATED"/>
    <property type="match status" value="1"/>
</dbReference>
<dbReference type="GO" id="GO:0000155">
    <property type="term" value="F:phosphorelay sensor kinase activity"/>
    <property type="evidence" value="ECO:0007669"/>
    <property type="project" value="InterPro"/>
</dbReference>
<evidence type="ECO:0000256" key="1">
    <source>
        <dbReference type="ARBA" id="ARBA00000085"/>
    </source>
</evidence>
<dbReference type="InterPro" id="IPR036890">
    <property type="entry name" value="HATPase_C_sf"/>
</dbReference>
<feature type="region of interest" description="Disordered" evidence="5">
    <location>
        <begin position="521"/>
        <end position="546"/>
    </location>
</feature>
<gene>
    <name evidence="7" type="ORF">Cvel_26752</name>
</gene>
<dbReference type="Gene3D" id="3.30.565.10">
    <property type="entry name" value="Histidine kinase-like ATPase, C-terminal domain"/>
    <property type="match status" value="1"/>
</dbReference>
<proteinExistence type="predicted"/>
<dbReference type="InterPro" id="IPR003661">
    <property type="entry name" value="HisK_dim/P_dom"/>
</dbReference>
<feature type="region of interest" description="Disordered" evidence="5">
    <location>
        <begin position="330"/>
        <end position="387"/>
    </location>
</feature>
<dbReference type="VEuPathDB" id="CryptoDB:Cvel_26752"/>
<reference evidence="7" key="1">
    <citation type="submission" date="2014-11" db="EMBL/GenBank/DDBJ databases">
        <authorList>
            <person name="Otto D Thomas"/>
            <person name="Naeem Raeece"/>
        </authorList>
    </citation>
    <scope>NUCLEOTIDE SEQUENCE</scope>
</reference>
<evidence type="ECO:0000256" key="2">
    <source>
        <dbReference type="ARBA" id="ARBA00012438"/>
    </source>
</evidence>
<evidence type="ECO:0000256" key="5">
    <source>
        <dbReference type="SAM" id="MobiDB-lite"/>
    </source>
</evidence>
<dbReference type="AlphaFoldDB" id="A0A0G4HEG0"/>
<organism evidence="7">
    <name type="scientific">Chromera velia CCMP2878</name>
    <dbReference type="NCBI Taxonomy" id="1169474"/>
    <lineage>
        <taxon>Eukaryota</taxon>
        <taxon>Sar</taxon>
        <taxon>Alveolata</taxon>
        <taxon>Colpodellida</taxon>
        <taxon>Chromeraceae</taxon>
        <taxon>Chromera</taxon>
    </lineage>
</organism>
<dbReference type="PANTHER" id="PTHR43047">
    <property type="entry name" value="TWO-COMPONENT HISTIDINE PROTEIN KINASE"/>
    <property type="match status" value="1"/>
</dbReference>
<comment type="catalytic activity">
    <reaction evidence="1">
        <text>ATP + protein L-histidine = ADP + protein N-phospho-L-histidine.</text>
        <dbReference type="EC" id="2.7.13.3"/>
    </reaction>
</comment>
<feature type="transmembrane region" description="Helical" evidence="6">
    <location>
        <begin position="85"/>
        <end position="107"/>
    </location>
</feature>
<dbReference type="Gene3D" id="1.10.287.130">
    <property type="match status" value="1"/>
</dbReference>
<feature type="compositionally biased region" description="Basic and acidic residues" evidence="5">
    <location>
        <begin position="355"/>
        <end position="366"/>
    </location>
</feature>
<sequence length="546" mass="60527">MLEFRKRCFAKQLSLLAPLIFQVCIPSIGSILLFGFLGHIPLLSGLLYLGSTISLAVALTPGLFERRDQATTDEKGKKDWGGRSLDARETITFVAFFVDIVCFHMAAAVNNVGSTALIAATHGANGWIMKMNLVSLHFSDTHFWLLHILDSGVHTVLTWTMLARAVGPEAAPELCQALSLNAVMTLIIVTKYRSIVNVTIAEAHREVILREKAEKARNSFMSYIMHEMRNPLSGASLLVSEFQSVLQEVLSVGSNCISVSCQATRKKMLSLLRLAMLLSGQFDKMRGVCDDVLQMEKLDRGGFEFVFSSGDPRAWFDDVATQAAPLFGVSTSNMPQRALEGAEEDEEEEEGEENGADKTTSDDMEGRLSPPTQTPRHSASGGGAGAGSVHFSSAFEVSPEVQEEMKTHAVSVADFRRLEQVVGNFVSNARKFTKKGSVHMQGELRMPTDEEKEQLAQLLLEGTREGKKRSPRNRKPTNPVILRLSFLGSRGLGETDKSPSVCTSVISSTRQWRESVRELRDLQKEEDKARQQRRRSSLLRHLRKRK</sequence>
<evidence type="ECO:0000256" key="3">
    <source>
        <dbReference type="ARBA" id="ARBA00022679"/>
    </source>
</evidence>
<dbReference type="EC" id="2.7.13.3" evidence="2"/>